<evidence type="ECO:0000313" key="2">
    <source>
        <dbReference type="EMBL" id="MSS29109.1"/>
    </source>
</evidence>
<name>A0A6L5XQF4_9BACT</name>
<keyword evidence="1" id="KW-1133">Transmembrane helix</keyword>
<dbReference type="EMBL" id="VUMH01000022">
    <property type="protein sequence ID" value="MSS29109.1"/>
    <property type="molecule type" value="Genomic_DNA"/>
</dbReference>
<feature type="transmembrane region" description="Helical" evidence="1">
    <location>
        <begin position="24"/>
        <end position="44"/>
    </location>
</feature>
<keyword evidence="3" id="KW-1185">Reference proteome</keyword>
<protein>
    <recommendedName>
        <fullName evidence="4">Type II secretion system protein GspN</fullName>
    </recommendedName>
</protein>
<evidence type="ECO:0000256" key="1">
    <source>
        <dbReference type="SAM" id="Phobius"/>
    </source>
</evidence>
<dbReference type="Proteomes" id="UP000477488">
    <property type="component" value="Unassembled WGS sequence"/>
</dbReference>
<keyword evidence="1" id="KW-0812">Transmembrane</keyword>
<keyword evidence="1" id="KW-0472">Membrane</keyword>
<dbReference type="RefSeq" id="WP_154513187.1">
    <property type="nucleotide sequence ID" value="NZ_VUMH01000022.1"/>
</dbReference>
<organism evidence="2 3">
    <name type="scientific">Desulfovibrio porci</name>
    <dbReference type="NCBI Taxonomy" id="2605782"/>
    <lineage>
        <taxon>Bacteria</taxon>
        <taxon>Pseudomonadati</taxon>
        <taxon>Thermodesulfobacteriota</taxon>
        <taxon>Desulfovibrionia</taxon>
        <taxon>Desulfovibrionales</taxon>
        <taxon>Desulfovibrionaceae</taxon>
        <taxon>Desulfovibrio</taxon>
    </lineage>
</organism>
<evidence type="ECO:0008006" key="4">
    <source>
        <dbReference type="Google" id="ProtNLM"/>
    </source>
</evidence>
<accession>A0A6L5XQF4</accession>
<gene>
    <name evidence="2" type="ORF">FYJ44_13995</name>
</gene>
<comment type="caution">
    <text evidence="2">The sequence shown here is derived from an EMBL/GenBank/DDBJ whole genome shotgun (WGS) entry which is preliminary data.</text>
</comment>
<evidence type="ECO:0000313" key="3">
    <source>
        <dbReference type="Proteomes" id="UP000477488"/>
    </source>
</evidence>
<dbReference type="AlphaFoldDB" id="A0A6L5XQF4"/>
<sequence length="315" mass="33833">MIRALWDDLLVRVQAWPRAARRRAAVLPLCGLAFYALFCGLFYAGEQVDARLGSVSRAAVAMGIGFERPRISYFPPAASLDALWLPLRALSGDAGRTPALILRDVRLEMHFFPARLTVQARLAGGELHLLLTPSAFFRPDACAVRAEAKGLDLAELGAALTGDGALLRLMGGSLSASCDASVPLRDGRPVFGGSGGGLSLTLHGGALEHSLPMLRAPRLEGLDGRMELVWKKNALELRQCALNNAVLQLQAEGRATLAPAAGDSRLDLRAVLRLAPEQLREELTPARTFQSFTSRGEARVRISGAARRPSIELQS</sequence>
<proteinExistence type="predicted"/>
<reference evidence="2 3" key="1">
    <citation type="submission" date="2019-09" db="EMBL/GenBank/DDBJ databases">
        <title>In-depth cultivation of the pig gut microbiome towards novel bacterial diversity and tailored functional studies.</title>
        <authorList>
            <person name="Wylensek D."/>
            <person name="Hitch T.C.A."/>
            <person name="Clavel T."/>
        </authorList>
    </citation>
    <scope>NUCLEOTIDE SEQUENCE [LARGE SCALE GENOMIC DNA]</scope>
    <source>
        <strain evidence="2 3">PG-178-WT-4</strain>
    </source>
</reference>